<dbReference type="SUPFAM" id="SSF54909">
    <property type="entry name" value="Dimeric alpha+beta barrel"/>
    <property type="match status" value="1"/>
</dbReference>
<evidence type="ECO:0000313" key="3">
    <source>
        <dbReference type="Proteomes" id="UP000069001"/>
    </source>
</evidence>
<accession>A0A118KEX3</accession>
<dbReference type="Gene3D" id="3.30.70.100">
    <property type="match status" value="1"/>
</dbReference>
<evidence type="ECO:0000313" key="2">
    <source>
        <dbReference type="EMBL" id="KVK76384.1"/>
    </source>
</evidence>
<organism evidence="2 3">
    <name type="scientific">Burkholderia cepacia</name>
    <name type="common">Pseudomonas cepacia</name>
    <dbReference type="NCBI Taxonomy" id="292"/>
    <lineage>
        <taxon>Bacteria</taxon>
        <taxon>Pseudomonadati</taxon>
        <taxon>Pseudomonadota</taxon>
        <taxon>Betaproteobacteria</taxon>
        <taxon>Burkholderiales</taxon>
        <taxon>Burkholderiaceae</taxon>
        <taxon>Burkholderia</taxon>
        <taxon>Burkholderia cepacia complex</taxon>
    </lineage>
</organism>
<dbReference type="RefSeq" id="WP_059521312.1">
    <property type="nucleotide sequence ID" value="NZ_LOYH01000086.1"/>
</dbReference>
<keyword evidence="2" id="KW-0808">Transferase</keyword>
<dbReference type="InterPro" id="IPR010753">
    <property type="entry name" value="DUF1330"/>
</dbReference>
<feature type="domain" description="DUF1330" evidence="1">
    <location>
        <begin position="2"/>
        <end position="94"/>
    </location>
</feature>
<dbReference type="EMBL" id="LOYH01000086">
    <property type="protein sequence ID" value="KVK76384.1"/>
    <property type="molecule type" value="Genomic_DNA"/>
</dbReference>
<dbReference type="Pfam" id="PF07045">
    <property type="entry name" value="DUF1330"/>
    <property type="match status" value="1"/>
</dbReference>
<reference evidence="2 3" key="1">
    <citation type="submission" date="2015-11" db="EMBL/GenBank/DDBJ databases">
        <title>Expanding the genomic diversity of Burkholderia species for the development of highly accurate diagnostics.</title>
        <authorList>
            <person name="Sahl J."/>
            <person name="Keim P."/>
            <person name="Wagner D."/>
        </authorList>
    </citation>
    <scope>NUCLEOTIDE SEQUENCE [LARGE SCALE GENOMIC DNA]</scope>
    <source>
        <strain evidence="2 3">MSMB1302</strain>
    </source>
</reference>
<protein>
    <submittedName>
        <fullName evidence="2">D-fructose-6-phosphate amidotransferase</fullName>
    </submittedName>
</protein>
<dbReference type="PANTHER" id="PTHR41521">
    <property type="match status" value="1"/>
</dbReference>
<dbReference type="Proteomes" id="UP000069001">
    <property type="component" value="Unassembled WGS sequence"/>
</dbReference>
<comment type="caution">
    <text evidence="2">The sequence shown here is derived from an EMBL/GenBank/DDBJ whole genome shotgun (WGS) entry which is preliminary data.</text>
</comment>
<dbReference type="InterPro" id="IPR011008">
    <property type="entry name" value="Dimeric_a/b-barrel"/>
</dbReference>
<name>A0A118KEX3_BURCE</name>
<dbReference type="AlphaFoldDB" id="A0A118KEX3"/>
<proteinExistence type="predicted"/>
<dbReference type="PANTHER" id="PTHR41521:SF4">
    <property type="entry name" value="BLR0684 PROTEIN"/>
    <property type="match status" value="1"/>
</dbReference>
<evidence type="ECO:0000259" key="1">
    <source>
        <dbReference type="Pfam" id="PF07045"/>
    </source>
</evidence>
<gene>
    <name evidence="2" type="ORF">WS90_24605</name>
</gene>
<dbReference type="GO" id="GO:0016740">
    <property type="term" value="F:transferase activity"/>
    <property type="evidence" value="ECO:0007669"/>
    <property type="project" value="UniProtKB-KW"/>
</dbReference>
<sequence>MTAYIVFDIDVHDARGYEEYREIGAPTVAEFGGRFLVRGGEAATLEGAWSPRRVVVLEFDSIERAQAWYESDGYRRAREIRERTARTIGIIVQGAAPATTVGERG</sequence>